<evidence type="ECO:0000256" key="1">
    <source>
        <dbReference type="SAM" id="SignalP"/>
    </source>
</evidence>
<organism evidence="3 4">
    <name type="scientific">Undibacterium jejuense</name>
    <dbReference type="NCBI Taxonomy" id="1344949"/>
    <lineage>
        <taxon>Bacteria</taxon>
        <taxon>Pseudomonadati</taxon>
        <taxon>Pseudomonadota</taxon>
        <taxon>Betaproteobacteria</taxon>
        <taxon>Burkholderiales</taxon>
        <taxon>Oxalobacteraceae</taxon>
        <taxon>Undibacterium</taxon>
    </lineage>
</organism>
<dbReference type="RefSeq" id="WP_186913171.1">
    <property type="nucleotide sequence ID" value="NZ_JACOFV010000013.1"/>
</dbReference>
<feature type="signal peptide" evidence="1">
    <location>
        <begin position="1"/>
        <end position="24"/>
    </location>
</feature>
<gene>
    <name evidence="3" type="ORF">H8K32_14060</name>
</gene>
<dbReference type="AlphaFoldDB" id="A0A923HET4"/>
<reference evidence="3" key="1">
    <citation type="submission" date="2020-08" db="EMBL/GenBank/DDBJ databases">
        <title>Novel species isolated from subtropical streams in China.</title>
        <authorList>
            <person name="Lu H."/>
        </authorList>
    </citation>
    <scope>NUCLEOTIDE SEQUENCE</scope>
    <source>
        <strain evidence="3">KACC 12607</strain>
    </source>
</reference>
<sequence length="108" mass="11553">MNLKFGALCIWVACTLVPASAVYADDADQDHPINLVKDSIITTKIKAKLVADKVSSFASIKVETDNKGVVWLSGSAPTQTLIDKAEAVAHDTAGVRAVKNHITIKTDY</sequence>
<protein>
    <submittedName>
        <fullName evidence="3">BON domain-containing protein</fullName>
    </submittedName>
</protein>
<evidence type="ECO:0000313" key="3">
    <source>
        <dbReference type="EMBL" id="MBC3863227.1"/>
    </source>
</evidence>
<dbReference type="Pfam" id="PF04972">
    <property type="entry name" value="BON"/>
    <property type="match status" value="1"/>
</dbReference>
<dbReference type="EMBL" id="JACOFV010000013">
    <property type="protein sequence ID" value="MBC3863227.1"/>
    <property type="molecule type" value="Genomic_DNA"/>
</dbReference>
<evidence type="ECO:0000313" key="4">
    <source>
        <dbReference type="Proteomes" id="UP000634011"/>
    </source>
</evidence>
<dbReference type="Gene3D" id="3.30.1340.30">
    <property type="match status" value="1"/>
</dbReference>
<feature type="domain" description="BON" evidence="2">
    <location>
        <begin position="37"/>
        <end position="106"/>
    </location>
</feature>
<keyword evidence="1" id="KW-0732">Signal</keyword>
<proteinExistence type="predicted"/>
<dbReference type="PROSITE" id="PS50914">
    <property type="entry name" value="BON"/>
    <property type="match status" value="1"/>
</dbReference>
<keyword evidence="4" id="KW-1185">Reference proteome</keyword>
<dbReference type="InterPro" id="IPR007055">
    <property type="entry name" value="BON_dom"/>
</dbReference>
<evidence type="ECO:0000259" key="2">
    <source>
        <dbReference type="PROSITE" id="PS50914"/>
    </source>
</evidence>
<comment type="caution">
    <text evidence="3">The sequence shown here is derived from an EMBL/GenBank/DDBJ whole genome shotgun (WGS) entry which is preliminary data.</text>
</comment>
<dbReference type="Proteomes" id="UP000634011">
    <property type="component" value="Unassembled WGS sequence"/>
</dbReference>
<accession>A0A923HET4</accession>
<feature type="chain" id="PRO_5037334281" evidence="1">
    <location>
        <begin position="25"/>
        <end position="108"/>
    </location>
</feature>
<name>A0A923HET4_9BURK</name>